<accession>M1AVT7</accession>
<reference evidence="7" key="1">
    <citation type="journal article" date="2011" name="Nature">
        <title>Genome sequence and analysis of the tuber crop potato.</title>
        <authorList>
            <consortium name="The Potato Genome Sequencing Consortium"/>
        </authorList>
    </citation>
    <scope>NUCLEOTIDE SEQUENCE [LARGE SCALE GENOMIC DNA]</scope>
    <source>
        <strain evidence="7">cv. DM1-3 516 R44</strain>
    </source>
</reference>
<dbReference type="Proteomes" id="UP000011115">
    <property type="component" value="Unassembled WGS sequence"/>
</dbReference>
<dbReference type="eggNOG" id="ENOG502QQKV">
    <property type="taxonomic scope" value="Eukaryota"/>
</dbReference>
<evidence type="ECO:0000256" key="4">
    <source>
        <dbReference type="ARBA" id="ARBA00022679"/>
    </source>
</evidence>
<dbReference type="GO" id="GO:0000139">
    <property type="term" value="C:Golgi membrane"/>
    <property type="evidence" value="ECO:0007669"/>
    <property type="project" value="UniProtKB-SubCell"/>
</dbReference>
<dbReference type="PANTHER" id="PTHR32116:SF78">
    <property type="entry name" value="HEXOSYLTRANSFERASE"/>
    <property type="match status" value="1"/>
</dbReference>
<evidence type="ECO:0000313" key="6">
    <source>
        <dbReference type="EnsemblPlants" id="PGSC0003DMT400031538"/>
    </source>
</evidence>
<dbReference type="Gene3D" id="3.90.550.10">
    <property type="entry name" value="Spore Coat Polysaccharide Biosynthesis Protein SpsA, Chain A"/>
    <property type="match status" value="1"/>
</dbReference>
<dbReference type="Pfam" id="PF01501">
    <property type="entry name" value="Glyco_transf_8"/>
    <property type="match status" value="1"/>
</dbReference>
<dbReference type="OMA" id="KPENCAW"/>
<dbReference type="GO" id="GO:0071555">
    <property type="term" value="P:cell wall organization"/>
    <property type="evidence" value="ECO:0007669"/>
    <property type="project" value="UniProtKB-KW"/>
</dbReference>
<dbReference type="EC" id="2.4.1.-" evidence="5"/>
<keyword evidence="5" id="KW-0333">Golgi apparatus</keyword>
<dbReference type="UniPathway" id="UPA00845"/>
<evidence type="ECO:0000256" key="2">
    <source>
        <dbReference type="ARBA" id="ARBA00006351"/>
    </source>
</evidence>
<dbReference type="AlphaFoldDB" id="M1AVT7"/>
<evidence type="ECO:0000256" key="1">
    <source>
        <dbReference type="ARBA" id="ARBA00004877"/>
    </source>
</evidence>
<evidence type="ECO:0000256" key="3">
    <source>
        <dbReference type="ARBA" id="ARBA00022676"/>
    </source>
</evidence>
<dbReference type="InterPro" id="IPR029993">
    <property type="entry name" value="GAUT"/>
</dbReference>
<proteinExistence type="inferred from homology"/>
<name>M1AVT7_SOLTU</name>
<organism evidence="6 7">
    <name type="scientific">Solanum tuberosum</name>
    <name type="common">Potato</name>
    <dbReference type="NCBI Taxonomy" id="4113"/>
    <lineage>
        <taxon>Eukaryota</taxon>
        <taxon>Viridiplantae</taxon>
        <taxon>Streptophyta</taxon>
        <taxon>Embryophyta</taxon>
        <taxon>Tracheophyta</taxon>
        <taxon>Spermatophyta</taxon>
        <taxon>Magnoliopsida</taxon>
        <taxon>eudicotyledons</taxon>
        <taxon>Gunneridae</taxon>
        <taxon>Pentapetalae</taxon>
        <taxon>asterids</taxon>
        <taxon>lamiids</taxon>
        <taxon>Solanales</taxon>
        <taxon>Solanaceae</taxon>
        <taxon>Solanoideae</taxon>
        <taxon>Solaneae</taxon>
        <taxon>Solanum</taxon>
    </lineage>
</organism>
<comment type="subcellular location">
    <subcellularLocation>
        <location evidence="5">Golgi apparatus membrane</location>
        <topology evidence="5">Single-pass type II membrane protein</topology>
    </subcellularLocation>
</comment>
<comment type="pathway">
    <text evidence="1 5">Glycan metabolism; pectin biosynthesis.</text>
</comment>
<evidence type="ECO:0000313" key="7">
    <source>
        <dbReference type="Proteomes" id="UP000011115"/>
    </source>
</evidence>
<dbReference type="GO" id="GO:0047262">
    <property type="term" value="F:polygalacturonate 4-alpha-galacturonosyltransferase activity"/>
    <property type="evidence" value="ECO:0007669"/>
    <property type="project" value="InterPro"/>
</dbReference>
<keyword evidence="7" id="KW-1185">Reference proteome</keyword>
<dbReference type="InParanoid" id="M1AVT7"/>
<dbReference type="GO" id="GO:0045489">
    <property type="term" value="P:pectin biosynthetic process"/>
    <property type="evidence" value="ECO:0007669"/>
    <property type="project" value="UniProtKB-UniPathway"/>
</dbReference>
<dbReference type="InterPro" id="IPR029044">
    <property type="entry name" value="Nucleotide-diphossugar_trans"/>
</dbReference>
<keyword evidence="4" id="KW-0808">Transferase</keyword>
<sequence length="90" mass="10714">MSKRFRNYFNFSHSIIVKNLKPENCAWAYGMNIFDLRAWRKKNITNTYHSWLKENLKSNLTIWKLGTLPPAFTQFKPNSLVRAYPKPSFS</sequence>
<keyword evidence="5" id="KW-0961">Cell wall biogenesis/degradation</keyword>
<dbReference type="HOGENOM" id="CLU_2445087_0_0_1"/>
<dbReference type="Gramene" id="PGSC0003DMT400031538">
    <property type="protein sequence ID" value="PGSC0003DMT400031538"/>
    <property type="gene ID" value="PGSC0003DMG400012098"/>
</dbReference>
<comment type="similarity">
    <text evidence="2 5">Belongs to the glycosyltransferase 8 family.</text>
</comment>
<protein>
    <recommendedName>
        <fullName evidence="5">Hexosyltransferase</fullName>
        <ecNumber evidence="5">2.4.1.-</ecNumber>
    </recommendedName>
</protein>
<evidence type="ECO:0000256" key="5">
    <source>
        <dbReference type="RuleBase" id="RU362027"/>
    </source>
</evidence>
<keyword evidence="3 5" id="KW-0328">Glycosyltransferase</keyword>
<dbReference type="PANTHER" id="PTHR32116">
    <property type="entry name" value="GALACTURONOSYLTRANSFERASE 4-RELATED"/>
    <property type="match status" value="1"/>
</dbReference>
<reference evidence="6" key="2">
    <citation type="submission" date="2015-06" db="UniProtKB">
        <authorList>
            <consortium name="EnsemblPlants"/>
        </authorList>
    </citation>
    <scope>IDENTIFICATION</scope>
    <source>
        <strain evidence="6">DM1-3 516 R44</strain>
    </source>
</reference>
<dbReference type="InterPro" id="IPR002495">
    <property type="entry name" value="Glyco_trans_8"/>
</dbReference>
<dbReference type="PaxDb" id="4113-PGSC0003DMT400031538"/>
<dbReference type="EnsemblPlants" id="PGSC0003DMT400031538">
    <property type="protein sequence ID" value="PGSC0003DMT400031538"/>
    <property type="gene ID" value="PGSC0003DMG400012098"/>
</dbReference>
<dbReference type="SUPFAM" id="SSF53448">
    <property type="entry name" value="Nucleotide-diphospho-sugar transferases"/>
    <property type="match status" value="1"/>
</dbReference>